<dbReference type="Proteomes" id="UP001443914">
    <property type="component" value="Unassembled WGS sequence"/>
</dbReference>
<organism evidence="1 2">
    <name type="scientific">Saponaria officinalis</name>
    <name type="common">Common soapwort</name>
    <name type="synonym">Lychnis saponaria</name>
    <dbReference type="NCBI Taxonomy" id="3572"/>
    <lineage>
        <taxon>Eukaryota</taxon>
        <taxon>Viridiplantae</taxon>
        <taxon>Streptophyta</taxon>
        <taxon>Embryophyta</taxon>
        <taxon>Tracheophyta</taxon>
        <taxon>Spermatophyta</taxon>
        <taxon>Magnoliopsida</taxon>
        <taxon>eudicotyledons</taxon>
        <taxon>Gunneridae</taxon>
        <taxon>Pentapetalae</taxon>
        <taxon>Caryophyllales</taxon>
        <taxon>Caryophyllaceae</taxon>
        <taxon>Caryophylleae</taxon>
        <taxon>Saponaria</taxon>
    </lineage>
</organism>
<proteinExistence type="predicted"/>
<keyword evidence="2" id="KW-1185">Reference proteome</keyword>
<sequence length="251" mass="28589">MEKHKNIQSKIDDFQSFNIDDQSNYGLCTLNKEQEVIEDIPSINIIVPNQTHLCNLNEAQNYEKGSNEIIDEEILRKVDSDVDIDIEEHVDVDDEVSLHEGDKIDSGFDVEGCKAGVKVKHDDKGYFVVVDHLLEHNHDLTPTQWQHHHRLERAIPAGEGDMIKVMTEVRMPPSIQYRYLAASCGGEKFVGHTKKDHYNFMSKVKSKIIENGDAQTIIDLLSKRVEEDPSFFLESSLMVKIEFATCFGGTE</sequence>
<protein>
    <recommendedName>
        <fullName evidence="3">Protein FAR1-RELATED SEQUENCE</fullName>
    </recommendedName>
</protein>
<dbReference type="PANTHER" id="PTHR47718">
    <property type="entry name" value="OS01G0519700 PROTEIN"/>
    <property type="match status" value="1"/>
</dbReference>
<dbReference type="PANTHER" id="PTHR47718:SF17">
    <property type="entry name" value="PROTEIN FAR1-RELATED SEQUENCE 5-LIKE"/>
    <property type="match status" value="1"/>
</dbReference>
<accession>A0AAW1I0M7</accession>
<comment type="caution">
    <text evidence="1">The sequence shown here is derived from an EMBL/GenBank/DDBJ whole genome shotgun (WGS) entry which is preliminary data.</text>
</comment>
<dbReference type="AlphaFoldDB" id="A0AAW1I0M7"/>
<evidence type="ECO:0008006" key="3">
    <source>
        <dbReference type="Google" id="ProtNLM"/>
    </source>
</evidence>
<reference evidence="1" key="1">
    <citation type="submission" date="2024-03" db="EMBL/GenBank/DDBJ databases">
        <title>WGS assembly of Saponaria officinalis var. Norfolk2.</title>
        <authorList>
            <person name="Jenkins J."/>
            <person name="Shu S."/>
            <person name="Grimwood J."/>
            <person name="Barry K."/>
            <person name="Goodstein D."/>
            <person name="Schmutz J."/>
            <person name="Leebens-Mack J."/>
            <person name="Osbourn A."/>
        </authorList>
    </citation>
    <scope>NUCLEOTIDE SEQUENCE [LARGE SCALE GENOMIC DNA]</scope>
    <source>
        <strain evidence="1">JIC</strain>
    </source>
</reference>
<evidence type="ECO:0000313" key="2">
    <source>
        <dbReference type="Proteomes" id="UP001443914"/>
    </source>
</evidence>
<dbReference type="EMBL" id="JBDFQZ010000010">
    <property type="protein sequence ID" value="KAK9681979.1"/>
    <property type="molecule type" value="Genomic_DNA"/>
</dbReference>
<gene>
    <name evidence="1" type="ORF">RND81_10G041000</name>
</gene>
<name>A0AAW1I0M7_SAPOF</name>
<evidence type="ECO:0000313" key="1">
    <source>
        <dbReference type="EMBL" id="KAK9681979.1"/>
    </source>
</evidence>